<organism evidence="1 2">
    <name type="scientific">Vulcanibacillus modesticaldus</name>
    <dbReference type="NCBI Taxonomy" id="337097"/>
    <lineage>
        <taxon>Bacteria</taxon>
        <taxon>Bacillati</taxon>
        <taxon>Bacillota</taxon>
        <taxon>Bacilli</taxon>
        <taxon>Bacillales</taxon>
        <taxon>Bacillaceae</taxon>
        <taxon>Vulcanibacillus</taxon>
    </lineage>
</organism>
<comment type="caution">
    <text evidence="1">The sequence shown here is derived from an EMBL/GenBank/DDBJ whole genome shotgun (WGS) entry which is preliminary data.</text>
</comment>
<sequence>MSLKQEQVKAKIQYNLPKIQIDQSRAWSALGKVPSLELTARINSNLRNVVMDTIAKIAQKGDRMAKIHIKQDPIPEFAMENSIDLVGLNYEDPASIDNVDISVQEGTLDIQFSGGTVKTEVRPNKPIINYIPGKLEVYLQQKNGIEIYVPKIDLNI</sequence>
<proteinExistence type="predicted"/>
<protein>
    <submittedName>
        <fullName evidence="1">Uncharacterized protein</fullName>
    </submittedName>
</protein>
<dbReference type="STRING" id="337097.BHF71_08760"/>
<dbReference type="Proteomes" id="UP000243739">
    <property type="component" value="Unassembled WGS sequence"/>
</dbReference>
<keyword evidence="2" id="KW-1185">Reference proteome</keyword>
<accession>A0A1D2YUY9</accession>
<reference evidence="1 2" key="1">
    <citation type="submission" date="2016-09" db="EMBL/GenBank/DDBJ databases">
        <title>Draft genome sequence for the type strain of Vulcanibacillus modesticaldus BR, a strictly anaerobic, moderately thermophilic, and nitrate-reducing bacterium from deep sea-hydrothermal vents of the Mid-Atlantic Ridge.</title>
        <authorList>
            <person name="Abin C.A."/>
            <person name="Hollibaugh J.T."/>
        </authorList>
    </citation>
    <scope>NUCLEOTIDE SEQUENCE [LARGE SCALE GENOMIC DNA]</scope>
    <source>
        <strain evidence="1 2">BR</strain>
    </source>
</reference>
<dbReference type="EMBL" id="MIJF01000021">
    <property type="protein sequence ID" value="OEF99520.1"/>
    <property type="molecule type" value="Genomic_DNA"/>
</dbReference>
<dbReference type="InterPro" id="IPR045527">
    <property type="entry name" value="DUF6470"/>
</dbReference>
<dbReference type="AlphaFoldDB" id="A0A1D2YUY9"/>
<gene>
    <name evidence="1" type="ORF">BHF71_08760</name>
</gene>
<dbReference type="Pfam" id="PF20074">
    <property type="entry name" value="DUF6470"/>
    <property type="match status" value="1"/>
</dbReference>
<evidence type="ECO:0000313" key="2">
    <source>
        <dbReference type="Proteomes" id="UP000243739"/>
    </source>
</evidence>
<name>A0A1D2YUY9_9BACI</name>
<evidence type="ECO:0000313" key="1">
    <source>
        <dbReference type="EMBL" id="OEF99520.1"/>
    </source>
</evidence>